<dbReference type="InterPro" id="IPR023614">
    <property type="entry name" value="Porin_dom_sf"/>
</dbReference>
<name>A0AAF0CRL7_9BACT</name>
<evidence type="ECO:0000259" key="2">
    <source>
        <dbReference type="Pfam" id="PF13372"/>
    </source>
</evidence>
<sequence>MTKLCLLTSICGLTAAAITASAASTLDEVFSEGKVSLASRARFEYGDQPGVADSKAVTLRNRLGFTSGKFNGWYFMLEGEDVHALDSDSYNQAGLNPGGAGQAVIADIEGTEVNQSFLGYAGQSVSGKLGRQRFVLDGARFIGDVGWRQDQQTYDAFTVVGQPAADTTVTYGYLWHINRIFSDVRDWQSDSHVFNVGYKGLGSGTLAGYAYLLDFDNAAANSTATYGASYDGSAKIDDGLTVLYRFELATQSDYGNSPANYSATYYLGELGAKFGGITAKIGYEVLGADNGQGFKTPLATLHKFNGFADLFLGTPGTGLEDIYVSIGGKIGGVNLTAFYHDFSSDVGGADYGTEIDLVAAYKFASRFTAVAKFASFSSDGYARDTDRFSIELNFAY</sequence>
<dbReference type="Proteomes" id="UP001218638">
    <property type="component" value="Chromosome"/>
</dbReference>
<evidence type="ECO:0000313" key="4">
    <source>
        <dbReference type="Proteomes" id="UP001218638"/>
    </source>
</evidence>
<organism evidence="3 4">
    <name type="scientific">Synoicihabitans lomoniglobus</name>
    <dbReference type="NCBI Taxonomy" id="2909285"/>
    <lineage>
        <taxon>Bacteria</taxon>
        <taxon>Pseudomonadati</taxon>
        <taxon>Verrucomicrobiota</taxon>
        <taxon>Opitutia</taxon>
        <taxon>Opitutales</taxon>
        <taxon>Opitutaceae</taxon>
        <taxon>Synoicihabitans</taxon>
    </lineage>
</organism>
<protein>
    <submittedName>
        <fullName evidence="3">Alginate export family protein</fullName>
    </submittedName>
</protein>
<accession>A0AAF0CRL7</accession>
<evidence type="ECO:0000256" key="1">
    <source>
        <dbReference type="SAM" id="SignalP"/>
    </source>
</evidence>
<reference evidence="3" key="1">
    <citation type="submission" date="2023-03" db="EMBL/GenBank/DDBJ databases">
        <title>Lomoglobus Profundus gen. nov., sp. nov., a novel member of the phylum Verrucomicrobia, isolated from deep-marine sediment of South China Sea.</title>
        <authorList>
            <person name="Ahmad T."/>
            <person name="Ishaq S.E."/>
            <person name="Wang F."/>
        </authorList>
    </citation>
    <scope>NUCLEOTIDE SEQUENCE</scope>
    <source>
        <strain evidence="3">LMO-M01</strain>
    </source>
</reference>
<keyword evidence="1" id="KW-0732">Signal</keyword>
<dbReference type="KEGG" id="slom:PXH66_07830"/>
<gene>
    <name evidence="3" type="ORF">PXH66_07830</name>
</gene>
<dbReference type="InterPro" id="IPR025388">
    <property type="entry name" value="Alginate_export_dom"/>
</dbReference>
<dbReference type="RefSeq" id="WP_330928919.1">
    <property type="nucleotide sequence ID" value="NZ_CP119075.1"/>
</dbReference>
<dbReference type="Pfam" id="PF13372">
    <property type="entry name" value="Alginate_exp"/>
    <property type="match status" value="1"/>
</dbReference>
<evidence type="ECO:0000313" key="3">
    <source>
        <dbReference type="EMBL" id="WED66757.1"/>
    </source>
</evidence>
<proteinExistence type="predicted"/>
<feature type="chain" id="PRO_5041924792" evidence="1">
    <location>
        <begin position="23"/>
        <end position="396"/>
    </location>
</feature>
<keyword evidence="4" id="KW-1185">Reference proteome</keyword>
<feature type="domain" description="Alginate export" evidence="2">
    <location>
        <begin position="37"/>
        <end position="259"/>
    </location>
</feature>
<feature type="signal peptide" evidence="1">
    <location>
        <begin position="1"/>
        <end position="22"/>
    </location>
</feature>
<dbReference type="AlphaFoldDB" id="A0AAF0CRL7"/>
<dbReference type="EMBL" id="CP119075">
    <property type="protein sequence ID" value="WED66757.1"/>
    <property type="molecule type" value="Genomic_DNA"/>
</dbReference>
<dbReference type="Gene3D" id="2.40.160.10">
    <property type="entry name" value="Porin"/>
    <property type="match status" value="1"/>
</dbReference>